<accession>A0A9P8UEH0</accession>
<evidence type="ECO:0000313" key="3">
    <source>
        <dbReference type="Proteomes" id="UP000758603"/>
    </source>
</evidence>
<comment type="caution">
    <text evidence="2">The sequence shown here is derived from an EMBL/GenBank/DDBJ whole genome shotgun (WGS) entry which is preliminary data.</text>
</comment>
<keyword evidence="1" id="KW-1133">Transmembrane helix</keyword>
<keyword evidence="1" id="KW-0472">Membrane</keyword>
<dbReference type="Proteomes" id="UP000758603">
    <property type="component" value="Unassembled WGS sequence"/>
</dbReference>
<dbReference type="GeneID" id="70132348"/>
<dbReference type="RefSeq" id="XP_045954972.1">
    <property type="nucleotide sequence ID" value="XM_046103456.1"/>
</dbReference>
<dbReference type="EMBL" id="JAGPXC010000007">
    <property type="protein sequence ID" value="KAH6648465.1"/>
    <property type="molecule type" value="Genomic_DNA"/>
</dbReference>
<dbReference type="AlphaFoldDB" id="A0A9P8UEH0"/>
<name>A0A9P8UEH0_9PEZI</name>
<evidence type="ECO:0000256" key="1">
    <source>
        <dbReference type="SAM" id="Phobius"/>
    </source>
</evidence>
<organism evidence="2 3">
    <name type="scientific">Truncatella angustata</name>
    <dbReference type="NCBI Taxonomy" id="152316"/>
    <lineage>
        <taxon>Eukaryota</taxon>
        <taxon>Fungi</taxon>
        <taxon>Dikarya</taxon>
        <taxon>Ascomycota</taxon>
        <taxon>Pezizomycotina</taxon>
        <taxon>Sordariomycetes</taxon>
        <taxon>Xylariomycetidae</taxon>
        <taxon>Amphisphaeriales</taxon>
        <taxon>Sporocadaceae</taxon>
        <taxon>Truncatella</taxon>
    </lineage>
</organism>
<protein>
    <submittedName>
        <fullName evidence="2">Uncharacterized protein</fullName>
    </submittedName>
</protein>
<keyword evidence="3" id="KW-1185">Reference proteome</keyword>
<reference evidence="2" key="1">
    <citation type="journal article" date="2021" name="Nat. Commun.">
        <title>Genetic determinants of endophytism in the Arabidopsis root mycobiome.</title>
        <authorList>
            <person name="Mesny F."/>
            <person name="Miyauchi S."/>
            <person name="Thiergart T."/>
            <person name="Pickel B."/>
            <person name="Atanasova L."/>
            <person name="Karlsson M."/>
            <person name="Huettel B."/>
            <person name="Barry K.W."/>
            <person name="Haridas S."/>
            <person name="Chen C."/>
            <person name="Bauer D."/>
            <person name="Andreopoulos W."/>
            <person name="Pangilinan J."/>
            <person name="LaButti K."/>
            <person name="Riley R."/>
            <person name="Lipzen A."/>
            <person name="Clum A."/>
            <person name="Drula E."/>
            <person name="Henrissat B."/>
            <person name="Kohler A."/>
            <person name="Grigoriev I.V."/>
            <person name="Martin F.M."/>
            <person name="Hacquard S."/>
        </authorList>
    </citation>
    <scope>NUCLEOTIDE SEQUENCE</scope>
    <source>
        <strain evidence="2">MPI-SDFR-AT-0073</strain>
    </source>
</reference>
<proteinExistence type="predicted"/>
<gene>
    <name evidence="2" type="ORF">BKA67DRAFT_574888</name>
</gene>
<sequence length="262" mass="28823">MVSGSAPITITSLKPARSSTSVLFVALQLYRLLSALVCLFLWRYRSVHPSKILTPRHPPHLGGTLNKSGSVTASQRRFEVGSQIVAKWSERDKPQWLLTNKMWPKDMQNRYVRKNGPLGRICLLCVPPSSATLSGLNDSRDPAALSVRESETAPLAAERRIKNRRNTELLFFCCCCCCCRPPAPDADDAPDPPRLRLCSSVSPGRLHLEHAAAADLLVRCSSRRSEQAQTTSAGSTSERQRLTRACLASGSRAWRSGSRGRG</sequence>
<evidence type="ECO:0000313" key="2">
    <source>
        <dbReference type="EMBL" id="KAH6648465.1"/>
    </source>
</evidence>
<feature type="transmembrane region" description="Helical" evidence="1">
    <location>
        <begin position="22"/>
        <end position="42"/>
    </location>
</feature>
<keyword evidence="1" id="KW-0812">Transmembrane</keyword>